<dbReference type="InterPro" id="IPR007033">
    <property type="entry name" value="GORAB"/>
</dbReference>
<reference evidence="8 10" key="1">
    <citation type="submission" date="2024-05" db="EMBL/GenBank/DDBJ databases">
        <title>Culex pipiens pipiens assembly and annotation.</title>
        <authorList>
            <person name="Alout H."/>
            <person name="Durand T."/>
        </authorList>
    </citation>
    <scope>NUCLEOTIDE SEQUENCE [LARGE SCALE GENOMIC DNA]</scope>
    <source>
        <strain evidence="8">HA-2024</strain>
        <tissue evidence="8">Whole body</tissue>
    </source>
</reference>
<sequence length="318" mass="35273">MSKQFVGFSDDDIYKITRQTNGKDAGKNISRPHAVRLGKAKPVVQVATVASAREHVQTNDADSSTATSCVDSSIYPNHPIQQAVAFKPLPAMMHAPEDESILILTNQQQQQQQQAMATSGNVLCSIEKPRPGGIPTSTPAVAAQESVTPFKGMSLKDFEQQRRLMQEQNRQKRDILQKAIDQHTQKTAAEANKLQDIKSELAKLDSDLASDVAILRKQIDAASLHFSNVEKNYLNIENLFLKAKVDLHQALERKEMLTEHLCTIISHNEERKAKRLSELMEKVGLSVNGDLTTDETFAHSDVSSSQVTSTVDYSPRQQ</sequence>
<keyword evidence="6" id="KW-0333">Golgi apparatus</keyword>
<evidence type="ECO:0000313" key="9">
    <source>
        <dbReference type="EMBL" id="KAL1395860.1"/>
    </source>
</evidence>
<comment type="subcellular location">
    <subcellularLocation>
        <location evidence="1">Cytoplasm</location>
    </subcellularLocation>
    <subcellularLocation>
        <location evidence="2">Golgi apparatus</location>
    </subcellularLocation>
</comment>
<protein>
    <recommendedName>
        <fullName evidence="4">RAB6-interacting golgin</fullName>
    </recommendedName>
</protein>
<keyword evidence="7" id="KW-0175">Coiled coil</keyword>
<comment type="similarity">
    <text evidence="3">Belongs to the GORAB family.</text>
</comment>
<proteinExistence type="inferred from homology"/>
<organism evidence="8 10">
    <name type="scientific">Culex pipiens pipiens</name>
    <name type="common">Northern house mosquito</name>
    <dbReference type="NCBI Taxonomy" id="38569"/>
    <lineage>
        <taxon>Eukaryota</taxon>
        <taxon>Metazoa</taxon>
        <taxon>Ecdysozoa</taxon>
        <taxon>Arthropoda</taxon>
        <taxon>Hexapoda</taxon>
        <taxon>Insecta</taxon>
        <taxon>Pterygota</taxon>
        <taxon>Neoptera</taxon>
        <taxon>Endopterygota</taxon>
        <taxon>Diptera</taxon>
        <taxon>Nematocera</taxon>
        <taxon>Culicoidea</taxon>
        <taxon>Culicidae</taxon>
        <taxon>Culicinae</taxon>
        <taxon>Culicini</taxon>
        <taxon>Culex</taxon>
        <taxon>Culex</taxon>
    </lineage>
</organism>
<keyword evidence="10" id="KW-1185">Reference proteome</keyword>
<evidence type="ECO:0000256" key="1">
    <source>
        <dbReference type="ARBA" id="ARBA00004496"/>
    </source>
</evidence>
<accession>A0ABD1CGD2</accession>
<dbReference type="Proteomes" id="UP001562425">
    <property type="component" value="Unassembled WGS sequence"/>
</dbReference>
<dbReference type="AlphaFoldDB" id="A0ABD1CGD2"/>
<evidence type="ECO:0000256" key="4">
    <source>
        <dbReference type="ARBA" id="ARBA00014130"/>
    </source>
</evidence>
<keyword evidence="5" id="KW-0963">Cytoplasm</keyword>
<dbReference type="PANTHER" id="PTHR21470">
    <property type="entry name" value="RAB6-INTERACTING PROTEIN GORAB"/>
    <property type="match status" value="1"/>
</dbReference>
<evidence type="ECO:0000256" key="3">
    <source>
        <dbReference type="ARBA" id="ARBA00005599"/>
    </source>
</evidence>
<evidence type="ECO:0000313" key="8">
    <source>
        <dbReference type="EMBL" id="KAL1375456.1"/>
    </source>
</evidence>
<evidence type="ECO:0000313" key="10">
    <source>
        <dbReference type="Proteomes" id="UP001562425"/>
    </source>
</evidence>
<evidence type="ECO:0000256" key="2">
    <source>
        <dbReference type="ARBA" id="ARBA00004555"/>
    </source>
</evidence>
<evidence type="ECO:0000256" key="5">
    <source>
        <dbReference type="ARBA" id="ARBA00022490"/>
    </source>
</evidence>
<gene>
    <name evidence="9" type="ORF">pipiens_010929</name>
    <name evidence="8" type="ORF">pipiens_017476</name>
</gene>
<comment type="caution">
    <text evidence="8">The sequence shown here is derived from an EMBL/GenBank/DDBJ whole genome shotgun (WGS) entry which is preliminary data.</text>
</comment>
<dbReference type="EMBL" id="JBEHCU010006957">
    <property type="protein sequence ID" value="KAL1395860.1"/>
    <property type="molecule type" value="Genomic_DNA"/>
</dbReference>
<dbReference type="GO" id="GO:0005794">
    <property type="term" value="C:Golgi apparatus"/>
    <property type="evidence" value="ECO:0007669"/>
    <property type="project" value="UniProtKB-SubCell"/>
</dbReference>
<name>A0ABD1CGD2_CULPP</name>
<evidence type="ECO:0000256" key="7">
    <source>
        <dbReference type="ARBA" id="ARBA00023054"/>
    </source>
</evidence>
<dbReference type="PANTHER" id="PTHR21470:SF2">
    <property type="entry name" value="RAB6-INTERACTING GOLGIN"/>
    <property type="match status" value="1"/>
</dbReference>
<dbReference type="EMBL" id="JBEHCU010012474">
    <property type="protein sequence ID" value="KAL1375456.1"/>
    <property type="molecule type" value="Genomic_DNA"/>
</dbReference>
<evidence type="ECO:0000256" key="6">
    <source>
        <dbReference type="ARBA" id="ARBA00023034"/>
    </source>
</evidence>